<keyword evidence="6" id="KW-0312">Gluconeogenesis</keyword>
<dbReference type="PANTHER" id="PTHR48078">
    <property type="entry name" value="THREONINE DEHYDRATASE, MITOCHONDRIAL-RELATED"/>
    <property type="match status" value="1"/>
</dbReference>
<dbReference type="EC" id="4.3.1.17" evidence="5"/>
<dbReference type="OrthoDB" id="7773036at2759"/>
<evidence type="ECO:0000256" key="6">
    <source>
        <dbReference type="ARBA" id="ARBA00022432"/>
    </source>
</evidence>
<sequence length="399" mass="42773">MTVTPIDVFPPSPPASEQGLKEEAIPVTQNAPNTKPWIETPLVESPVLSKLAGCRIFLKLENLQPSRSFKSRGIGNLVLKAVRSNPSPEIPRTFYAPSGGNAGLACVVAATSLGQRSIIVVPETTPQKMIDKLYTNGAERVVQVGKNIAEADRYLKEHLLAYDPLGVYVPPFDHPDIWQGAESLVDELDQQLGVTSEQGGQGVDAMDAIVCSIGGGGLLIGICQGLERIQSGRRQPKGKRVSVDPTMPPSPPVESVEDGFEDSTSSTKPLVIGVETHGCESFNLSVTSRSLVTLPGITSIATSLGCITVAQRALHYGLQDHVRSTLVTDREACEACIRFVDDERILVEPACGATLALIYSGRLSEVMDVSREKKVVLIVCGGSNVDLSALQKYRDIYGK</sequence>
<evidence type="ECO:0000256" key="10">
    <source>
        <dbReference type="ARBA" id="ARBA00049406"/>
    </source>
</evidence>
<reference evidence="13 14" key="1">
    <citation type="submission" date="2013-07" db="EMBL/GenBank/DDBJ databases">
        <title>The Genome Sequence of Cryptococcus heveanensis BCC8398.</title>
        <authorList>
            <consortium name="The Broad Institute Genome Sequencing Platform"/>
            <person name="Cuomo C."/>
            <person name="Litvintseva A."/>
            <person name="Chen Y."/>
            <person name="Heitman J."/>
            <person name="Sun S."/>
            <person name="Springer D."/>
            <person name="Dromer F."/>
            <person name="Young S.K."/>
            <person name="Zeng Q."/>
            <person name="Gargeya S."/>
            <person name="Fitzgerald M."/>
            <person name="Abouelleil A."/>
            <person name="Alvarado L."/>
            <person name="Berlin A.M."/>
            <person name="Chapman S.B."/>
            <person name="Dewar J."/>
            <person name="Goldberg J."/>
            <person name="Griggs A."/>
            <person name="Gujja S."/>
            <person name="Hansen M."/>
            <person name="Howarth C."/>
            <person name="Imamovic A."/>
            <person name="Larimer J."/>
            <person name="McCowan C."/>
            <person name="Murphy C."/>
            <person name="Pearson M."/>
            <person name="Priest M."/>
            <person name="Roberts A."/>
            <person name="Saif S."/>
            <person name="Shea T."/>
            <person name="Sykes S."/>
            <person name="Wortman J."/>
            <person name="Nusbaum C."/>
            <person name="Birren B."/>
        </authorList>
    </citation>
    <scope>NUCLEOTIDE SEQUENCE [LARGE SCALE GENOMIC DNA]</scope>
    <source>
        <strain evidence="13 14">BCC8398</strain>
    </source>
</reference>
<dbReference type="InterPro" id="IPR050147">
    <property type="entry name" value="Ser/Thr_Dehydratase"/>
</dbReference>
<keyword evidence="9 13" id="KW-0456">Lyase</keyword>
<reference evidence="14" key="2">
    <citation type="submission" date="2013-12" db="EMBL/GenBank/DDBJ databases">
        <title>Evolution of pathogenesis and genome organization in the Tremellales.</title>
        <authorList>
            <person name="Cuomo C."/>
            <person name="Litvintseva A."/>
            <person name="Heitman J."/>
            <person name="Chen Y."/>
            <person name="Sun S."/>
            <person name="Springer D."/>
            <person name="Dromer F."/>
            <person name="Young S."/>
            <person name="Zeng Q."/>
            <person name="Chapman S."/>
            <person name="Gujja S."/>
            <person name="Saif S."/>
            <person name="Birren B."/>
        </authorList>
    </citation>
    <scope>NUCLEOTIDE SEQUENCE [LARGE SCALE GENOMIC DNA]</scope>
    <source>
        <strain evidence="14">BCC8398</strain>
    </source>
</reference>
<dbReference type="FunFam" id="3.40.50.1100:FF:000040">
    <property type="entry name" value="L-serine dehydratase, putative"/>
    <property type="match status" value="1"/>
</dbReference>
<protein>
    <recommendedName>
        <fullName evidence="5">L-serine ammonia-lyase</fullName>
        <ecNumber evidence="5">4.3.1.17</ecNumber>
    </recommendedName>
</protein>
<name>A0A1B9GMD0_9TREE</name>
<dbReference type="PROSITE" id="PS00165">
    <property type="entry name" value="DEHYDRATASE_SER_THR"/>
    <property type="match status" value="1"/>
</dbReference>
<evidence type="ECO:0000313" key="13">
    <source>
        <dbReference type="EMBL" id="OCF32162.1"/>
    </source>
</evidence>
<keyword evidence="8" id="KW-0663">Pyridoxal phosphate</keyword>
<keyword evidence="14" id="KW-1185">Reference proteome</keyword>
<dbReference type="Gene3D" id="3.40.50.1100">
    <property type="match status" value="2"/>
</dbReference>
<accession>A0A1B9GMD0</accession>
<dbReference type="GO" id="GO:0030170">
    <property type="term" value="F:pyridoxal phosphate binding"/>
    <property type="evidence" value="ECO:0007669"/>
    <property type="project" value="InterPro"/>
</dbReference>
<feature type="domain" description="Tryptophan synthase beta chain-like PALP" evidence="12">
    <location>
        <begin position="38"/>
        <end position="381"/>
    </location>
</feature>
<dbReference type="EMBL" id="KI669510">
    <property type="protein sequence ID" value="OCF32162.1"/>
    <property type="molecule type" value="Genomic_DNA"/>
</dbReference>
<gene>
    <name evidence="13" type="ORF">I316_06076</name>
</gene>
<evidence type="ECO:0000259" key="12">
    <source>
        <dbReference type="Pfam" id="PF00291"/>
    </source>
</evidence>
<dbReference type="GO" id="GO:0006567">
    <property type="term" value="P:L-threonine catabolic process"/>
    <property type="evidence" value="ECO:0007669"/>
    <property type="project" value="TreeGrafter"/>
</dbReference>
<evidence type="ECO:0000256" key="1">
    <source>
        <dbReference type="ARBA" id="ARBA00001933"/>
    </source>
</evidence>
<dbReference type="Proteomes" id="UP000092666">
    <property type="component" value="Unassembled WGS sequence"/>
</dbReference>
<evidence type="ECO:0000256" key="2">
    <source>
        <dbReference type="ARBA" id="ARBA00004496"/>
    </source>
</evidence>
<evidence type="ECO:0000256" key="4">
    <source>
        <dbReference type="ARBA" id="ARBA00010869"/>
    </source>
</evidence>
<comment type="pathway">
    <text evidence="3">Carbohydrate biosynthesis; gluconeogenesis.</text>
</comment>
<feature type="region of interest" description="Disordered" evidence="11">
    <location>
        <begin position="1"/>
        <end position="20"/>
    </location>
</feature>
<proteinExistence type="inferred from homology"/>
<dbReference type="STRING" id="1296120.A0A1B9GMD0"/>
<dbReference type="InterPro" id="IPR036052">
    <property type="entry name" value="TrpB-like_PALP_sf"/>
</dbReference>
<dbReference type="InterPro" id="IPR000634">
    <property type="entry name" value="Ser/Thr_deHydtase_PyrdxlP-BS"/>
</dbReference>
<keyword evidence="7" id="KW-0963">Cytoplasm</keyword>
<dbReference type="GO" id="GO:0004794">
    <property type="term" value="F:threonine deaminase activity"/>
    <property type="evidence" value="ECO:0007669"/>
    <property type="project" value="TreeGrafter"/>
</dbReference>
<dbReference type="Pfam" id="PF00291">
    <property type="entry name" value="PALP"/>
    <property type="match status" value="1"/>
</dbReference>
<dbReference type="PANTHER" id="PTHR48078:SF2">
    <property type="entry name" value="CATABOLIC L-SERINE_THREONINE DEHYDRATASE"/>
    <property type="match status" value="1"/>
</dbReference>
<organism evidence="13 14">
    <name type="scientific">Kwoniella heveanensis BCC8398</name>
    <dbReference type="NCBI Taxonomy" id="1296120"/>
    <lineage>
        <taxon>Eukaryota</taxon>
        <taxon>Fungi</taxon>
        <taxon>Dikarya</taxon>
        <taxon>Basidiomycota</taxon>
        <taxon>Agaricomycotina</taxon>
        <taxon>Tremellomycetes</taxon>
        <taxon>Tremellales</taxon>
        <taxon>Cryptococcaceae</taxon>
        <taxon>Kwoniella</taxon>
    </lineage>
</organism>
<dbReference type="SUPFAM" id="SSF53686">
    <property type="entry name" value="Tryptophan synthase beta subunit-like PLP-dependent enzymes"/>
    <property type="match status" value="1"/>
</dbReference>
<feature type="region of interest" description="Disordered" evidence="11">
    <location>
        <begin position="231"/>
        <end position="262"/>
    </location>
</feature>
<comment type="subcellular location">
    <subcellularLocation>
        <location evidence="2">Cytoplasm</location>
    </subcellularLocation>
</comment>
<evidence type="ECO:0000256" key="5">
    <source>
        <dbReference type="ARBA" id="ARBA00012093"/>
    </source>
</evidence>
<evidence type="ECO:0000256" key="3">
    <source>
        <dbReference type="ARBA" id="ARBA00004742"/>
    </source>
</evidence>
<dbReference type="GO" id="GO:0005737">
    <property type="term" value="C:cytoplasm"/>
    <property type="evidence" value="ECO:0007669"/>
    <property type="project" value="UniProtKB-SubCell"/>
</dbReference>
<comment type="similarity">
    <text evidence="4">Belongs to the serine/threonine dehydratase family.</text>
</comment>
<dbReference type="InterPro" id="IPR001926">
    <property type="entry name" value="TrpB-like_PALP"/>
</dbReference>
<dbReference type="GO" id="GO:0003941">
    <property type="term" value="F:L-serine ammonia-lyase activity"/>
    <property type="evidence" value="ECO:0007669"/>
    <property type="project" value="UniProtKB-EC"/>
</dbReference>
<evidence type="ECO:0000256" key="7">
    <source>
        <dbReference type="ARBA" id="ARBA00022490"/>
    </source>
</evidence>
<evidence type="ECO:0000256" key="11">
    <source>
        <dbReference type="SAM" id="MobiDB-lite"/>
    </source>
</evidence>
<evidence type="ECO:0000256" key="9">
    <source>
        <dbReference type="ARBA" id="ARBA00023239"/>
    </source>
</evidence>
<dbReference type="GO" id="GO:0006565">
    <property type="term" value="P:L-serine catabolic process"/>
    <property type="evidence" value="ECO:0007669"/>
    <property type="project" value="TreeGrafter"/>
</dbReference>
<evidence type="ECO:0000256" key="8">
    <source>
        <dbReference type="ARBA" id="ARBA00022898"/>
    </source>
</evidence>
<dbReference type="GO" id="GO:0009097">
    <property type="term" value="P:isoleucine biosynthetic process"/>
    <property type="evidence" value="ECO:0007669"/>
    <property type="project" value="TreeGrafter"/>
</dbReference>
<dbReference type="GO" id="GO:0006094">
    <property type="term" value="P:gluconeogenesis"/>
    <property type="evidence" value="ECO:0007669"/>
    <property type="project" value="UniProtKB-KW"/>
</dbReference>
<dbReference type="AlphaFoldDB" id="A0A1B9GMD0"/>
<comment type="cofactor">
    <cofactor evidence="1">
        <name>pyridoxal 5'-phosphate</name>
        <dbReference type="ChEBI" id="CHEBI:597326"/>
    </cofactor>
</comment>
<comment type="catalytic activity">
    <reaction evidence="10">
        <text>L-serine = pyruvate + NH4(+)</text>
        <dbReference type="Rhea" id="RHEA:19169"/>
        <dbReference type="ChEBI" id="CHEBI:15361"/>
        <dbReference type="ChEBI" id="CHEBI:28938"/>
        <dbReference type="ChEBI" id="CHEBI:33384"/>
        <dbReference type="EC" id="4.3.1.17"/>
    </reaction>
</comment>
<evidence type="ECO:0000313" key="14">
    <source>
        <dbReference type="Proteomes" id="UP000092666"/>
    </source>
</evidence>